<evidence type="ECO:0000256" key="4">
    <source>
        <dbReference type="ARBA" id="ARBA00022692"/>
    </source>
</evidence>
<dbReference type="Pfam" id="PF07670">
    <property type="entry name" value="Gate"/>
    <property type="match status" value="1"/>
</dbReference>
<feature type="transmembrane region" description="Helical" evidence="8">
    <location>
        <begin position="202"/>
        <end position="222"/>
    </location>
</feature>
<evidence type="ECO:0000313" key="11">
    <source>
        <dbReference type="Proteomes" id="UP000016924"/>
    </source>
</evidence>
<feature type="region of interest" description="Disordered" evidence="7">
    <location>
        <begin position="58"/>
        <end position="91"/>
    </location>
</feature>
<dbReference type="InterPro" id="IPR033121">
    <property type="entry name" value="PEPTIDASE_A1"/>
</dbReference>
<dbReference type="InterPro" id="IPR008276">
    <property type="entry name" value="C_nuclsd_transpt"/>
</dbReference>
<dbReference type="RefSeq" id="XP_007782418.1">
    <property type="nucleotide sequence ID" value="XM_007784228.1"/>
</dbReference>
<dbReference type="HOGENOM" id="CLU_275567_0_0_1"/>
<dbReference type="PANTHER" id="PTHR10590">
    <property type="entry name" value="SODIUM/NUCLEOSIDE COTRANSPORTER"/>
    <property type="match status" value="1"/>
</dbReference>
<feature type="domain" description="Peptidase A1" evidence="9">
    <location>
        <begin position="671"/>
        <end position="1016"/>
    </location>
</feature>
<feature type="transmembrane region" description="Helical" evidence="8">
    <location>
        <begin position="485"/>
        <end position="506"/>
    </location>
</feature>
<dbReference type="Proteomes" id="UP000016924">
    <property type="component" value="Unassembled WGS sequence"/>
</dbReference>
<proteinExistence type="inferred from homology"/>
<dbReference type="InterPro" id="IPR011657">
    <property type="entry name" value="CNT_C_dom"/>
</dbReference>
<feature type="transmembrane region" description="Helical" evidence="8">
    <location>
        <begin position="289"/>
        <end position="309"/>
    </location>
</feature>
<feature type="region of interest" description="Disordered" evidence="7">
    <location>
        <begin position="1"/>
        <end position="45"/>
    </location>
</feature>
<feature type="transmembrane region" description="Helical" evidence="8">
    <location>
        <begin position="582"/>
        <end position="602"/>
    </location>
</feature>
<dbReference type="OrthoDB" id="6075923at2759"/>
<keyword evidence="11" id="KW-1185">Reference proteome</keyword>
<evidence type="ECO:0000256" key="3">
    <source>
        <dbReference type="ARBA" id="ARBA00022475"/>
    </source>
</evidence>
<protein>
    <recommendedName>
        <fullName evidence="9">Peptidase A1 domain-containing protein</fullName>
    </recommendedName>
</protein>
<dbReference type="Pfam" id="PF01773">
    <property type="entry name" value="Nucleos_tra2_N"/>
    <property type="match status" value="1"/>
</dbReference>
<feature type="compositionally biased region" description="Basic and acidic residues" evidence="7">
    <location>
        <begin position="71"/>
        <end position="89"/>
    </location>
</feature>
<feature type="transmembrane region" description="Helical" evidence="8">
    <location>
        <begin position="155"/>
        <end position="176"/>
    </location>
</feature>
<evidence type="ECO:0000256" key="2">
    <source>
        <dbReference type="ARBA" id="ARBA00009033"/>
    </source>
</evidence>
<dbReference type="Gene3D" id="2.40.70.10">
    <property type="entry name" value="Acid Proteases"/>
    <property type="match status" value="2"/>
</dbReference>
<keyword evidence="5 8" id="KW-1133">Transmembrane helix</keyword>
<dbReference type="eggNOG" id="KOG3747">
    <property type="taxonomic scope" value="Eukaryota"/>
</dbReference>
<evidence type="ECO:0000259" key="9">
    <source>
        <dbReference type="PROSITE" id="PS51767"/>
    </source>
</evidence>
<dbReference type="Pfam" id="PF07662">
    <property type="entry name" value="Nucleos_tra2_C"/>
    <property type="match status" value="1"/>
</dbReference>
<dbReference type="SUPFAM" id="SSF50630">
    <property type="entry name" value="Acid proteases"/>
    <property type="match status" value="1"/>
</dbReference>
<dbReference type="PANTHER" id="PTHR10590:SF4">
    <property type="entry name" value="SOLUTE CARRIER FAMILY 28 MEMBER 3"/>
    <property type="match status" value="1"/>
</dbReference>
<feature type="transmembrane region" description="Helical" evidence="8">
    <location>
        <begin position="315"/>
        <end position="339"/>
    </location>
</feature>
<keyword evidence="6 8" id="KW-0472">Membrane</keyword>
<accession>R7YZP5</accession>
<dbReference type="STRING" id="1168221.R7YZP5"/>
<evidence type="ECO:0000256" key="1">
    <source>
        <dbReference type="ARBA" id="ARBA00004651"/>
    </source>
</evidence>
<evidence type="ECO:0000256" key="7">
    <source>
        <dbReference type="SAM" id="MobiDB-lite"/>
    </source>
</evidence>
<comment type="similarity">
    <text evidence="2">Belongs to the concentrative nucleoside transporter (CNT) (TC 2.A.41) family.</text>
</comment>
<dbReference type="GeneID" id="19903665"/>
<keyword evidence="3" id="KW-1003">Cell membrane</keyword>
<dbReference type="GO" id="GO:0005886">
    <property type="term" value="C:plasma membrane"/>
    <property type="evidence" value="ECO:0007669"/>
    <property type="project" value="UniProtKB-SubCell"/>
</dbReference>
<comment type="subcellular location">
    <subcellularLocation>
        <location evidence="1">Cell membrane</location>
        <topology evidence="1">Multi-pass membrane protein</topology>
    </subcellularLocation>
</comment>
<gene>
    <name evidence="10" type="ORF">W97_06354</name>
</gene>
<keyword evidence="4 8" id="KW-0812">Transmembrane</keyword>
<dbReference type="InterPro" id="IPR011642">
    <property type="entry name" value="Gate_dom"/>
</dbReference>
<dbReference type="EMBL" id="JH767585">
    <property type="protein sequence ID" value="EON67101.1"/>
    <property type="molecule type" value="Genomic_DNA"/>
</dbReference>
<feature type="transmembrane region" description="Helical" evidence="8">
    <location>
        <begin position="128"/>
        <end position="148"/>
    </location>
</feature>
<feature type="transmembrane region" description="Helical" evidence="8">
    <location>
        <begin position="547"/>
        <end position="566"/>
    </location>
</feature>
<organism evidence="10 11">
    <name type="scientific">Coniosporium apollinis (strain CBS 100218)</name>
    <name type="common">Rock-inhabiting black yeast</name>
    <dbReference type="NCBI Taxonomy" id="1168221"/>
    <lineage>
        <taxon>Eukaryota</taxon>
        <taxon>Fungi</taxon>
        <taxon>Dikarya</taxon>
        <taxon>Ascomycota</taxon>
        <taxon>Pezizomycotina</taxon>
        <taxon>Dothideomycetes</taxon>
        <taxon>Dothideomycetes incertae sedis</taxon>
        <taxon>Coniosporium</taxon>
    </lineage>
</organism>
<dbReference type="GO" id="GO:0015293">
    <property type="term" value="F:symporter activity"/>
    <property type="evidence" value="ECO:0007669"/>
    <property type="project" value="TreeGrafter"/>
</dbReference>
<name>R7YZP5_CONA1</name>
<dbReference type="PROSITE" id="PS51767">
    <property type="entry name" value="PEPTIDASE_A1"/>
    <property type="match status" value="1"/>
</dbReference>
<dbReference type="GO" id="GO:0005337">
    <property type="term" value="F:nucleoside transmembrane transporter activity"/>
    <property type="evidence" value="ECO:0007669"/>
    <property type="project" value="InterPro"/>
</dbReference>
<sequence length="1158" mass="126807">MADPSPVTHRHNASPERGLVLNNDPALDTAHEHHHGHMHHAPSAAHDDNVTYSINTTAEPSIIPAQDPLDDNLRRRGHPEKNGHYDEKNGALNYDPEKGSLSPIGASVTQEEDPKRHGFSGFYKKYRVFFHAAIWLLFTGWWIASLVLHRNDKNWVVPFLLYLCITIRIVTLYIPITVVTKPMHWVWNNTGVRFTSYIPEKLRIPLGAALVIAVIIVGAFASEESQDNTRANRAVSLFGLLVFIGGLWATSRNRALINWHTVIVGMLVQFIVALFVLRTQVGYDIFDFVSLLARELLHFAALGLAFLTSEETTQLPWFLTGVIPPIIFFVSFVQLLYYWGLIQWFIGKFAVFFFWAMKVSGAEAVVAAASPFIGQGESAMLIKPFVAHLTQAELHQVMCSGFATIAGSVLVAYIGLGINPQALISSCVMSIPASLAVSKLRFPETEETLTAGRVVIPDDDEHRAANSLHAFANGAWLGLKIGGMISATILCILALIGLIDGLLTWWGRYLNLDGDYDLTLELILGYICYPVAFLLGVSRQGGDLLKVGRLIGIKLISNEFVAYALLQNDPEYADLSPRSTLIATYALCGFANIGSLGTQIGVLGQISPGRSGDVARVAVSALISGAISTLTSATIAGADCPFRPINIPIKDVALIGNPIERGISGDKRMMRGMAMSVGSPPQEFAFMPEWLLNNTWLFGEQGFCDTSISEEACFTRRGGAFKGDRSSTFSTINNVATEDRVLYDNNTVRAESWGRDEFVLAPNVTLRAFPFGIAGSDWGGGYHTQMSVGLGANSTILTALKEAGKIGSRTWSMFWGLTGATPEAQMDGAFVFGGYDAAKIKGNNVTHDIRPSDRCRSGLVLPITDIQLNFPNGSSPYVFFSGTMNVCIQPDHPVLMTLPLDPYYNRFEELTQTTNIGRSSGINHWGHLYDPEDVFQGDMTFSFAFGPKIRISNSQLVIPDMMVNQSGYVVTNTSTREVVINSIKDFYAGDIPIIGRQFLSSAYIMVNQDENTFTLWEANPTKDINLVAVADDETMATRCRIADASSSLESTSTRAADSGNSDTGSTRLTPGVLAAVFIVAVIAVGSLALVAFCLRRRSRRRKQAAMGLTPPEPQYSIKPAYDPGLQEIASSQHGHEMWTENRGVVHEMEQRRVVHELG</sequence>
<dbReference type="InterPro" id="IPR002668">
    <property type="entry name" value="CNT_N_dom"/>
</dbReference>
<evidence type="ECO:0000256" key="5">
    <source>
        <dbReference type="ARBA" id="ARBA00022989"/>
    </source>
</evidence>
<dbReference type="InterPro" id="IPR021109">
    <property type="entry name" value="Peptidase_aspartic_dom_sf"/>
</dbReference>
<feature type="transmembrane region" description="Helical" evidence="8">
    <location>
        <begin position="351"/>
        <end position="374"/>
    </location>
</feature>
<evidence type="ECO:0000313" key="10">
    <source>
        <dbReference type="EMBL" id="EON67101.1"/>
    </source>
</evidence>
<feature type="transmembrane region" description="Helical" evidence="8">
    <location>
        <begin position="257"/>
        <end position="277"/>
    </location>
</feature>
<dbReference type="AlphaFoldDB" id="R7YZP5"/>
<evidence type="ECO:0000256" key="8">
    <source>
        <dbReference type="SAM" id="Phobius"/>
    </source>
</evidence>
<feature type="transmembrane region" description="Helical" evidence="8">
    <location>
        <begin position="394"/>
        <end position="416"/>
    </location>
</feature>
<feature type="transmembrane region" description="Helical" evidence="8">
    <location>
        <begin position="1072"/>
        <end position="1094"/>
    </location>
</feature>
<feature type="transmembrane region" description="Helical" evidence="8">
    <location>
        <begin position="614"/>
        <end position="638"/>
    </location>
</feature>
<feature type="transmembrane region" description="Helical" evidence="8">
    <location>
        <begin position="234"/>
        <end position="251"/>
    </location>
</feature>
<evidence type="ECO:0000256" key="6">
    <source>
        <dbReference type="ARBA" id="ARBA00023136"/>
    </source>
</evidence>
<reference evidence="11" key="1">
    <citation type="submission" date="2012-06" db="EMBL/GenBank/DDBJ databases">
        <title>The genome sequence of Coniosporium apollinis CBS 100218.</title>
        <authorList>
            <consortium name="The Broad Institute Genome Sequencing Platform"/>
            <person name="Cuomo C."/>
            <person name="Gorbushina A."/>
            <person name="Noack S."/>
            <person name="Walker B."/>
            <person name="Young S.K."/>
            <person name="Zeng Q."/>
            <person name="Gargeya S."/>
            <person name="Fitzgerald M."/>
            <person name="Haas B."/>
            <person name="Abouelleil A."/>
            <person name="Alvarado L."/>
            <person name="Arachchi H.M."/>
            <person name="Berlin A.M."/>
            <person name="Chapman S.B."/>
            <person name="Goldberg J."/>
            <person name="Griggs A."/>
            <person name="Gujja S."/>
            <person name="Hansen M."/>
            <person name="Howarth C."/>
            <person name="Imamovic A."/>
            <person name="Larimer J."/>
            <person name="McCowan C."/>
            <person name="Montmayeur A."/>
            <person name="Murphy C."/>
            <person name="Neiman D."/>
            <person name="Pearson M."/>
            <person name="Priest M."/>
            <person name="Roberts A."/>
            <person name="Saif S."/>
            <person name="Shea T."/>
            <person name="Sisk P."/>
            <person name="Sykes S."/>
            <person name="Wortman J."/>
            <person name="Nusbaum C."/>
            <person name="Birren B."/>
        </authorList>
    </citation>
    <scope>NUCLEOTIDE SEQUENCE [LARGE SCALE GENOMIC DNA]</scope>
    <source>
        <strain evidence="11">CBS 100218</strain>
    </source>
</reference>
<feature type="transmembrane region" description="Helical" evidence="8">
    <location>
        <begin position="518"/>
        <end position="535"/>
    </location>
</feature>